<sequence length="184" mass="20526">MKKILCIIGFSIVAICGIFFYLQGKEKATYSIDSKLLDSKGESKINKIIVHKGKRELSVYQNDTLLKTYKIALGRNPVGHKQFEGDKKTPEGEYFIDSKNPNSKFYMNLGISYPNAKDRAYAASQGKSAGGDIKIHGLPNGFNGLRELFASYGDWTDGCIALFDADMYELYHAVPLKTKIIILP</sequence>
<evidence type="ECO:0000256" key="1">
    <source>
        <dbReference type="ARBA" id="ARBA00004752"/>
    </source>
</evidence>
<dbReference type="SUPFAM" id="SSF141523">
    <property type="entry name" value="L,D-transpeptidase catalytic domain-like"/>
    <property type="match status" value="1"/>
</dbReference>
<evidence type="ECO:0000313" key="10">
    <source>
        <dbReference type="EMBL" id="TLD95553.1"/>
    </source>
</evidence>
<reference evidence="10 11" key="2">
    <citation type="journal article" date="2016" name="Infect. Immun.">
        <title>Helicobacter saguini, a Novel Helicobacter Isolated from Cotton-Top Tamarins with Ulcerative Colitis, Has Proinflammatory Properties and Induces Typhlocolitis and Dysplasia in Gnotobiotic IL-10-/- Mice.</title>
        <authorList>
            <person name="Shen Z."/>
            <person name="Mannion A."/>
            <person name="Whary M.T."/>
            <person name="Muthupalani S."/>
            <person name="Sheh A."/>
            <person name="Feng Y."/>
            <person name="Gong G."/>
            <person name="Vandamme P."/>
            <person name="Holcombe H.R."/>
            <person name="Paster B.J."/>
            <person name="Fox J.G."/>
        </authorList>
    </citation>
    <scope>NUCLEOTIDE SEQUENCE [LARGE SCALE GENOMIC DNA]</scope>
    <source>
        <strain evidence="10 11">MIT 97-6194</strain>
    </source>
</reference>
<dbReference type="GO" id="GO:0009252">
    <property type="term" value="P:peptidoglycan biosynthetic process"/>
    <property type="evidence" value="ECO:0007669"/>
    <property type="project" value="UniProtKB-UniPathway"/>
</dbReference>
<comment type="caution">
    <text evidence="10">The sequence shown here is derived from an EMBL/GenBank/DDBJ whole genome shotgun (WGS) entry which is preliminary data.</text>
</comment>
<dbReference type="AlphaFoldDB" id="A0A347VMY9"/>
<keyword evidence="11" id="KW-1185">Reference proteome</keyword>
<feature type="active site" description="Nucleophile" evidence="7">
    <location>
        <position position="159"/>
    </location>
</feature>
<keyword evidence="5 7" id="KW-0573">Peptidoglycan synthesis</keyword>
<dbReference type="Proteomes" id="UP000029714">
    <property type="component" value="Unassembled WGS sequence"/>
</dbReference>
<dbReference type="GO" id="GO:0008360">
    <property type="term" value="P:regulation of cell shape"/>
    <property type="evidence" value="ECO:0007669"/>
    <property type="project" value="UniProtKB-UniRule"/>
</dbReference>
<dbReference type="RefSeq" id="WP_034571045.1">
    <property type="nucleotide sequence ID" value="NZ_JRMP02000002.1"/>
</dbReference>
<evidence type="ECO:0000256" key="3">
    <source>
        <dbReference type="ARBA" id="ARBA00022679"/>
    </source>
</evidence>
<dbReference type="PANTHER" id="PTHR36699:SF1">
    <property type="entry name" value="L,D-TRANSPEPTIDASE YAFK-RELATED"/>
    <property type="match status" value="1"/>
</dbReference>
<protein>
    <submittedName>
        <fullName evidence="9">L,D-transpeptidase family protein</fullName>
    </submittedName>
</protein>
<comment type="similarity">
    <text evidence="2">Belongs to the YkuD family.</text>
</comment>
<dbReference type="PANTHER" id="PTHR36699">
    <property type="entry name" value="LD-TRANSPEPTIDASE"/>
    <property type="match status" value="1"/>
</dbReference>
<dbReference type="GO" id="GO:0071555">
    <property type="term" value="P:cell wall organization"/>
    <property type="evidence" value="ECO:0007669"/>
    <property type="project" value="UniProtKB-UniRule"/>
</dbReference>
<evidence type="ECO:0000256" key="6">
    <source>
        <dbReference type="ARBA" id="ARBA00023316"/>
    </source>
</evidence>
<evidence type="ECO:0000256" key="5">
    <source>
        <dbReference type="ARBA" id="ARBA00022984"/>
    </source>
</evidence>
<gene>
    <name evidence="9" type="ORF">DCO61_06780</name>
    <name evidence="10" type="ORF">LS64_001455</name>
</gene>
<evidence type="ECO:0000256" key="4">
    <source>
        <dbReference type="ARBA" id="ARBA00022960"/>
    </source>
</evidence>
<dbReference type="Gene3D" id="2.40.440.10">
    <property type="entry name" value="L,D-transpeptidase catalytic domain-like"/>
    <property type="match status" value="1"/>
</dbReference>
<comment type="pathway">
    <text evidence="1 7">Cell wall biogenesis; peptidoglycan biosynthesis.</text>
</comment>
<evidence type="ECO:0000256" key="7">
    <source>
        <dbReference type="PROSITE-ProRule" id="PRU01373"/>
    </source>
</evidence>
<dbReference type="Proteomes" id="UP000477070">
    <property type="component" value="Unassembled WGS sequence"/>
</dbReference>
<evidence type="ECO:0000313" key="11">
    <source>
        <dbReference type="Proteomes" id="UP000029714"/>
    </source>
</evidence>
<dbReference type="OrthoDB" id="9809748at2"/>
<dbReference type="InterPro" id="IPR038063">
    <property type="entry name" value="Transpep_catalytic_dom"/>
</dbReference>
<name>A0A347VMY9_9HELI</name>
<reference evidence="10 11" key="1">
    <citation type="journal article" date="2014" name="Genome Announc.">
        <title>Draft genome sequences of eight enterohepatic helicobacter species isolated from both laboratory and wild rodents.</title>
        <authorList>
            <person name="Sheh A."/>
            <person name="Shen Z."/>
            <person name="Fox J.G."/>
        </authorList>
    </citation>
    <scope>NUCLEOTIDE SEQUENCE [LARGE SCALE GENOMIC DNA]</scope>
    <source>
        <strain evidence="10 11">MIT 97-6194</strain>
    </source>
</reference>
<dbReference type="GO" id="GO:0016740">
    <property type="term" value="F:transferase activity"/>
    <property type="evidence" value="ECO:0007669"/>
    <property type="project" value="UniProtKB-KW"/>
</dbReference>
<proteinExistence type="inferred from homology"/>
<feature type="domain" description="L,D-TPase catalytic" evidence="8">
    <location>
        <begin position="46"/>
        <end position="183"/>
    </location>
</feature>
<evidence type="ECO:0000313" key="9">
    <source>
        <dbReference type="EMBL" id="MWV69707.1"/>
    </source>
</evidence>
<organism evidence="10 11">
    <name type="scientific">Helicobacter saguini</name>
    <dbReference type="NCBI Taxonomy" id="1548018"/>
    <lineage>
        <taxon>Bacteria</taxon>
        <taxon>Pseudomonadati</taxon>
        <taxon>Campylobacterota</taxon>
        <taxon>Epsilonproteobacteria</taxon>
        <taxon>Campylobacterales</taxon>
        <taxon>Helicobacteraceae</taxon>
        <taxon>Helicobacter</taxon>
    </lineage>
</organism>
<keyword evidence="6 7" id="KW-0961">Cell wall biogenesis/degradation</keyword>
<dbReference type="CDD" id="cd16913">
    <property type="entry name" value="YkuD_like"/>
    <property type="match status" value="1"/>
</dbReference>
<accession>A0A347VMY9</accession>
<dbReference type="Pfam" id="PF03734">
    <property type="entry name" value="YkuD"/>
    <property type="match status" value="1"/>
</dbReference>
<dbReference type="EMBL" id="QBIU01000001">
    <property type="protein sequence ID" value="MWV69707.1"/>
    <property type="molecule type" value="Genomic_DNA"/>
</dbReference>
<keyword evidence="4 7" id="KW-0133">Cell shape</keyword>
<reference evidence="9 12" key="4">
    <citation type="submission" date="2019-12" db="EMBL/GenBank/DDBJ databases">
        <title>Multi-Generational Helicobacter saguini Isolates.</title>
        <authorList>
            <person name="Mannion A."/>
            <person name="Shen Z."/>
            <person name="Fox J.G."/>
        </authorList>
    </citation>
    <scope>NUCLEOTIDE SEQUENCE [LARGE SCALE GENOMIC DNA]</scope>
    <source>
        <strain evidence="9">16-048</strain>
        <strain evidence="12">16-048 (F4)</strain>
    </source>
</reference>
<dbReference type="GO" id="GO:0004180">
    <property type="term" value="F:carboxypeptidase activity"/>
    <property type="evidence" value="ECO:0007669"/>
    <property type="project" value="UniProtKB-ARBA"/>
</dbReference>
<dbReference type="UniPathway" id="UPA00219"/>
<dbReference type="PROSITE" id="PS52029">
    <property type="entry name" value="LD_TPASE"/>
    <property type="match status" value="1"/>
</dbReference>
<reference evidence="10" key="3">
    <citation type="submission" date="2018-04" db="EMBL/GenBank/DDBJ databases">
        <authorList>
            <person name="Sheh A."/>
            <person name="Shen Z."/>
            <person name="Mannion A.J."/>
            <person name="Fox J.G."/>
        </authorList>
    </citation>
    <scope>NUCLEOTIDE SEQUENCE</scope>
    <source>
        <strain evidence="10">MIT 97-6194</strain>
    </source>
</reference>
<evidence type="ECO:0000256" key="2">
    <source>
        <dbReference type="ARBA" id="ARBA00005992"/>
    </source>
</evidence>
<dbReference type="InterPro" id="IPR005490">
    <property type="entry name" value="LD_TPept_cat_dom"/>
</dbReference>
<dbReference type="STRING" id="1548018.LS64_04270"/>
<feature type="active site" description="Proton donor/acceptor" evidence="7">
    <location>
        <position position="136"/>
    </location>
</feature>
<evidence type="ECO:0000313" key="12">
    <source>
        <dbReference type="Proteomes" id="UP000477070"/>
    </source>
</evidence>
<evidence type="ECO:0000259" key="8">
    <source>
        <dbReference type="PROSITE" id="PS52029"/>
    </source>
</evidence>
<dbReference type="EMBL" id="JRMP02000002">
    <property type="protein sequence ID" value="TLD95553.1"/>
    <property type="molecule type" value="Genomic_DNA"/>
</dbReference>
<keyword evidence="3" id="KW-0808">Transferase</keyword>